<dbReference type="Proteomes" id="UP000064029">
    <property type="component" value="Unassembled WGS sequence"/>
</dbReference>
<dbReference type="OrthoDB" id="1550902at2"/>
<protein>
    <submittedName>
        <fullName evidence="1">Oxidoreductase</fullName>
    </submittedName>
</protein>
<name>A0A103RDW2_9BURK</name>
<proteinExistence type="predicted"/>
<dbReference type="AlphaFoldDB" id="A0A103RDW2"/>
<dbReference type="InterPro" id="IPR009734">
    <property type="entry name" value="Myoviridae_GpU"/>
</dbReference>
<accession>A0A103RDW2</accession>
<evidence type="ECO:0000313" key="1">
    <source>
        <dbReference type="EMBL" id="KVG65977.1"/>
    </source>
</evidence>
<gene>
    <name evidence="1" type="ORF">WJ33_26155</name>
</gene>
<dbReference type="InterPro" id="IPR014458">
    <property type="entry name" value="Unchr_Phage_P2-GpU-fusion"/>
</dbReference>
<reference evidence="1 2" key="1">
    <citation type="submission" date="2015-11" db="EMBL/GenBank/DDBJ databases">
        <title>Expanding the genomic diversity of Burkholderia species for the development of highly accurate diagnostics.</title>
        <authorList>
            <person name="Sahl J."/>
            <person name="Keim P."/>
            <person name="Wagner D."/>
        </authorList>
    </citation>
    <scope>NUCLEOTIDE SEQUENCE [LARGE SCALE GENOMIC DNA]</scope>
    <source>
        <strain evidence="1 2">MSMB2036</strain>
    </source>
</reference>
<sequence length="293" mass="31039">MDFVSSVTKAATQASIASERVRQVVRVFDRNRAASQNTINVLTKLATGNLKSAAELLSGATSLLSVAGDLSPKIGTVLRSFSATGAAVNNVLKMVGALNHPLIRSAAKSVMGALKGVQTQFTALVGEKTMAALKSFAKTAGLGSVFSGLFDGAKSSTPHLLTLSVDDGFSFHFGLSTAAFDKLRRSTRYKVASQERLNREEAAQAVSRGGETITLSGVVFPSLGAGFRQIETLRAIGAKMKPVQLTAGTGDVLGRWYLQSVDEEQEAIMSDGAPRKQTYSLEFVRYGEDAQNL</sequence>
<evidence type="ECO:0000313" key="2">
    <source>
        <dbReference type="Proteomes" id="UP000064029"/>
    </source>
</evidence>
<comment type="caution">
    <text evidence="1">The sequence shown here is derived from an EMBL/GenBank/DDBJ whole genome shotgun (WGS) entry which is preliminary data.</text>
</comment>
<dbReference type="EMBL" id="LOXM01000139">
    <property type="protein sequence ID" value="KVG65977.1"/>
    <property type="molecule type" value="Genomic_DNA"/>
</dbReference>
<organism evidence="1 2">
    <name type="scientific">Burkholderia ubonensis</name>
    <dbReference type="NCBI Taxonomy" id="101571"/>
    <lineage>
        <taxon>Bacteria</taxon>
        <taxon>Pseudomonadati</taxon>
        <taxon>Pseudomonadota</taxon>
        <taxon>Betaproteobacteria</taxon>
        <taxon>Burkholderiales</taxon>
        <taxon>Burkholderiaceae</taxon>
        <taxon>Burkholderia</taxon>
        <taxon>Burkholderia cepacia complex</taxon>
    </lineage>
</organism>
<dbReference type="PIRSF" id="PIRSF011237">
    <property type="entry name" value="UP2"/>
    <property type="match status" value="1"/>
</dbReference>
<dbReference type="RefSeq" id="WP_059752309.1">
    <property type="nucleotide sequence ID" value="NZ_CP013414.1"/>
</dbReference>
<dbReference type="Pfam" id="PF06995">
    <property type="entry name" value="Phage_P2_GpU"/>
    <property type="match status" value="1"/>
</dbReference>